<evidence type="ECO:0000256" key="9">
    <source>
        <dbReference type="RuleBase" id="RU365103"/>
    </source>
</evidence>
<evidence type="ECO:0000256" key="1">
    <source>
        <dbReference type="ARBA" id="ARBA00004713"/>
    </source>
</evidence>
<keyword evidence="4 9" id="KW-0808">Transferase</keyword>
<evidence type="ECO:0000256" key="8">
    <source>
        <dbReference type="PIRSR" id="PIRSR639901-2"/>
    </source>
</evidence>
<evidence type="ECO:0000256" key="7">
    <source>
        <dbReference type="PIRSR" id="PIRSR639901-1"/>
    </source>
</evidence>
<dbReference type="STRING" id="1121409.SAMN02745124_03605"/>
<comment type="catalytic activity">
    <reaction evidence="6 9">
        <text>lipid IVA (E. coli) + CMP-3-deoxy-beta-D-manno-octulosonate = alpha-Kdo-(2-&gt;6)-lipid IVA (E. coli) + CMP + H(+)</text>
        <dbReference type="Rhea" id="RHEA:28066"/>
        <dbReference type="ChEBI" id="CHEBI:15378"/>
        <dbReference type="ChEBI" id="CHEBI:58603"/>
        <dbReference type="ChEBI" id="CHEBI:60364"/>
        <dbReference type="ChEBI" id="CHEBI:60377"/>
        <dbReference type="ChEBI" id="CHEBI:85987"/>
        <dbReference type="EC" id="2.4.99.12"/>
    </reaction>
</comment>
<evidence type="ECO:0000313" key="11">
    <source>
        <dbReference type="EMBL" id="SHI06557.1"/>
    </source>
</evidence>
<dbReference type="SUPFAM" id="SSF53756">
    <property type="entry name" value="UDP-Glycosyltransferase/glycogen phosphorylase"/>
    <property type="match status" value="1"/>
</dbReference>
<evidence type="ECO:0000256" key="5">
    <source>
        <dbReference type="ARBA" id="ARBA00031445"/>
    </source>
</evidence>
<evidence type="ECO:0000259" key="10">
    <source>
        <dbReference type="Pfam" id="PF04413"/>
    </source>
</evidence>
<dbReference type="GO" id="GO:0043842">
    <property type="term" value="F:Kdo transferase activity"/>
    <property type="evidence" value="ECO:0007669"/>
    <property type="project" value="UniProtKB-EC"/>
</dbReference>
<dbReference type="EC" id="2.4.99.12" evidence="2 9"/>
<dbReference type="UniPathway" id="UPA00958"/>
<comment type="pathway">
    <text evidence="1 9">Bacterial outer membrane biogenesis; LPS core biosynthesis.</text>
</comment>
<evidence type="ECO:0000256" key="6">
    <source>
        <dbReference type="ARBA" id="ARBA00049183"/>
    </source>
</evidence>
<keyword evidence="9" id="KW-1003">Cell membrane</keyword>
<dbReference type="EMBL" id="FQXS01000027">
    <property type="protein sequence ID" value="SHI06557.1"/>
    <property type="molecule type" value="Genomic_DNA"/>
</dbReference>
<dbReference type="GO" id="GO:0005886">
    <property type="term" value="C:plasma membrane"/>
    <property type="evidence" value="ECO:0007669"/>
    <property type="project" value="UniProtKB-SubCell"/>
</dbReference>
<dbReference type="Gene3D" id="3.40.50.2000">
    <property type="entry name" value="Glycogen Phosphorylase B"/>
    <property type="match status" value="1"/>
</dbReference>
<comment type="similarity">
    <text evidence="9">Belongs to the glycosyltransferase group 1 family.</text>
</comment>
<feature type="active site" description="Proton acceptor" evidence="7">
    <location>
        <position position="61"/>
    </location>
</feature>
<organism evidence="11 12">
    <name type="scientific">Desulfofustis glycolicus DSM 9705</name>
    <dbReference type="NCBI Taxonomy" id="1121409"/>
    <lineage>
        <taxon>Bacteria</taxon>
        <taxon>Pseudomonadati</taxon>
        <taxon>Thermodesulfobacteriota</taxon>
        <taxon>Desulfobulbia</taxon>
        <taxon>Desulfobulbales</taxon>
        <taxon>Desulfocapsaceae</taxon>
        <taxon>Desulfofustis</taxon>
    </lineage>
</organism>
<dbReference type="PANTHER" id="PTHR42755:SF1">
    <property type="entry name" value="3-DEOXY-D-MANNO-OCTULOSONIC ACID TRANSFERASE, MITOCHONDRIAL-RELATED"/>
    <property type="match status" value="1"/>
</dbReference>
<dbReference type="GO" id="GO:0009245">
    <property type="term" value="P:lipid A biosynthetic process"/>
    <property type="evidence" value="ECO:0007669"/>
    <property type="project" value="TreeGrafter"/>
</dbReference>
<dbReference type="RefSeq" id="WP_073378244.1">
    <property type="nucleotide sequence ID" value="NZ_FQXS01000027.1"/>
</dbReference>
<comment type="function">
    <text evidence="9">Involved in lipopolysaccharide (LPS) biosynthesis. Catalyzes the transfer of 3-deoxy-D-manno-octulosonate (Kdo) residue(s) from CMP-Kdo to lipid IV(A), the tetraacyldisaccharide-1,4'-bisphosphate precursor of lipid A.</text>
</comment>
<evidence type="ECO:0000256" key="2">
    <source>
        <dbReference type="ARBA" id="ARBA00012621"/>
    </source>
</evidence>
<feature type="site" description="Transition state stabilizer" evidence="8">
    <location>
        <position position="210"/>
    </location>
</feature>
<proteinExistence type="inferred from homology"/>
<dbReference type="OrthoDB" id="9789797at2"/>
<evidence type="ECO:0000313" key="12">
    <source>
        <dbReference type="Proteomes" id="UP000184139"/>
    </source>
</evidence>
<dbReference type="InterPro" id="IPR007507">
    <property type="entry name" value="Glycos_transf_N"/>
</dbReference>
<sequence>MRLAYNTVQLLSAPLLLLALPVLLCRPSKRRKLLQRFGSGLPGPGAYSGRVIWIHALSVGEVTSALPLVRALRSELPHDTIIFSATTTSGCDLAETRVAPFVDNVIAFPVDILPVVRHFIKRIAPDLFILVETDFWPNLLYELSAASVPAVLVNGRISARSMRSYQRFAPLFRPLFNKFDLLCMQTAASAAAMRQLGVAHDKVRTLGNLKCVVPESDRAPGSQAPPALSGRSPEQLLILCGSTHPGEEEMLFACGQTLARRHDIHLALAPRRIERSGELLRLAAQFGLSATLLTQRSTAGTAVTIIDTIGDLAALYGFADIAFIGGSLVPEGGHNPLEAARESCPILFGPHMEDFAEISDELLACQAAFQVRDEKTLLTTLEQLIQSPDLRRTTGLRSLECARHQGNVIDSHLALIRELL</sequence>
<protein>
    <recommendedName>
        <fullName evidence="3 9">3-deoxy-D-manno-octulosonic acid transferase</fullName>
        <shortName evidence="9">Kdo transferase</shortName>
        <ecNumber evidence="2 9">2.4.99.12</ecNumber>
    </recommendedName>
    <alternativeName>
        <fullName evidence="5 9">Lipid IV(A) 3-deoxy-D-manno-octulosonic acid transferase</fullName>
    </alternativeName>
</protein>
<dbReference type="Proteomes" id="UP000184139">
    <property type="component" value="Unassembled WGS sequence"/>
</dbReference>
<name>A0A1M5Y3F2_9BACT</name>
<dbReference type="GO" id="GO:0009244">
    <property type="term" value="P:lipopolysaccharide core region biosynthetic process"/>
    <property type="evidence" value="ECO:0007669"/>
    <property type="project" value="UniProtKB-UniRule"/>
</dbReference>
<dbReference type="AlphaFoldDB" id="A0A1M5Y3F2"/>
<dbReference type="PANTHER" id="PTHR42755">
    <property type="entry name" value="3-DEOXY-MANNO-OCTULOSONATE CYTIDYLYLTRANSFERASE"/>
    <property type="match status" value="1"/>
</dbReference>
<keyword evidence="12" id="KW-1185">Reference proteome</keyword>
<dbReference type="Gene3D" id="3.40.50.11720">
    <property type="entry name" value="3-Deoxy-D-manno-octulosonic-acid transferase, N-terminal domain"/>
    <property type="match status" value="1"/>
</dbReference>
<evidence type="ECO:0000256" key="3">
    <source>
        <dbReference type="ARBA" id="ARBA00019077"/>
    </source>
</evidence>
<evidence type="ECO:0000256" key="4">
    <source>
        <dbReference type="ARBA" id="ARBA00022679"/>
    </source>
</evidence>
<keyword evidence="9" id="KW-0448">Lipopolysaccharide biosynthesis</keyword>
<feature type="site" description="Transition state stabilizer" evidence="8">
    <location>
        <position position="132"/>
    </location>
</feature>
<reference evidence="11 12" key="1">
    <citation type="submission" date="2016-11" db="EMBL/GenBank/DDBJ databases">
        <authorList>
            <person name="Jaros S."/>
            <person name="Januszkiewicz K."/>
            <person name="Wedrychowicz H."/>
        </authorList>
    </citation>
    <scope>NUCLEOTIDE SEQUENCE [LARGE SCALE GENOMIC DNA]</scope>
    <source>
        <strain evidence="11 12">DSM 9705</strain>
    </source>
</reference>
<dbReference type="Pfam" id="PF04413">
    <property type="entry name" value="Glycos_transf_N"/>
    <property type="match status" value="1"/>
</dbReference>
<feature type="domain" description="3-deoxy-D-manno-octulosonic-acid transferase N-terminal" evidence="10">
    <location>
        <begin position="33"/>
        <end position="211"/>
    </location>
</feature>
<dbReference type="InterPro" id="IPR038107">
    <property type="entry name" value="Glycos_transf_N_sf"/>
</dbReference>
<keyword evidence="9" id="KW-0472">Membrane</keyword>
<accession>A0A1M5Y3F2</accession>
<comment type="subcellular location">
    <subcellularLocation>
        <location evidence="9">Cell membrane</location>
    </subcellularLocation>
</comment>
<gene>
    <name evidence="11" type="ORF">SAMN02745124_03605</name>
</gene>
<dbReference type="InterPro" id="IPR039901">
    <property type="entry name" value="Kdotransferase"/>
</dbReference>